<dbReference type="Gene3D" id="1.20.900.10">
    <property type="entry name" value="Dbl homology (DH) domain"/>
    <property type="match status" value="1"/>
</dbReference>
<evidence type="ECO:0000313" key="1">
    <source>
        <dbReference type="Proteomes" id="UP000095280"/>
    </source>
</evidence>
<dbReference type="GO" id="GO:2000431">
    <property type="term" value="P:regulation of cytokinesis, actomyosin contractile ring assembly"/>
    <property type="evidence" value="ECO:0007669"/>
    <property type="project" value="InterPro"/>
</dbReference>
<dbReference type="SUPFAM" id="SSF48065">
    <property type="entry name" value="DBL homology domain (DH-domain)"/>
    <property type="match status" value="1"/>
</dbReference>
<dbReference type="Proteomes" id="UP000095280">
    <property type="component" value="Unplaced"/>
</dbReference>
<proteinExistence type="predicted"/>
<organism evidence="1 2">
    <name type="scientific">Macrostomum lignano</name>
    <dbReference type="NCBI Taxonomy" id="282301"/>
    <lineage>
        <taxon>Eukaryota</taxon>
        <taxon>Metazoa</taxon>
        <taxon>Spiralia</taxon>
        <taxon>Lophotrochozoa</taxon>
        <taxon>Platyhelminthes</taxon>
        <taxon>Rhabditophora</taxon>
        <taxon>Macrostomorpha</taxon>
        <taxon>Macrostomida</taxon>
        <taxon>Macrostomidae</taxon>
        <taxon>Macrostomum</taxon>
    </lineage>
</organism>
<dbReference type="WBParaSite" id="snap_masked-unitig_27366-processed-gene-0.1-mRNA-1">
    <property type="protein sequence ID" value="snap_masked-unitig_27366-processed-gene-0.1-mRNA-1"/>
    <property type="gene ID" value="snap_masked-unitig_27366-processed-gene-0.1"/>
</dbReference>
<reference evidence="2" key="1">
    <citation type="submission" date="2016-11" db="UniProtKB">
        <authorList>
            <consortium name="WormBaseParasite"/>
        </authorList>
    </citation>
    <scope>IDENTIFICATION</scope>
</reference>
<dbReference type="InterPro" id="IPR035899">
    <property type="entry name" value="DBL_dom_sf"/>
</dbReference>
<name>A0A1I8JQ52_9PLAT</name>
<evidence type="ECO:0000313" key="2">
    <source>
        <dbReference type="WBParaSite" id="snap_masked-unitig_27366-processed-gene-0.1-mRNA-1"/>
    </source>
</evidence>
<keyword evidence="1" id="KW-1185">Reference proteome</keyword>
<dbReference type="AlphaFoldDB" id="A0A1I8JQ52"/>
<dbReference type="GO" id="GO:0007399">
    <property type="term" value="P:nervous system development"/>
    <property type="evidence" value="ECO:0007669"/>
    <property type="project" value="TreeGrafter"/>
</dbReference>
<dbReference type="GO" id="GO:0005634">
    <property type="term" value="C:nucleus"/>
    <property type="evidence" value="ECO:0007669"/>
    <property type="project" value="InterPro"/>
</dbReference>
<dbReference type="InterPro" id="IPR026817">
    <property type="entry name" value="Ect2"/>
</dbReference>
<dbReference type="PANTHER" id="PTHR16777:SF2">
    <property type="entry name" value="PROTEIN ECT2"/>
    <property type="match status" value="1"/>
</dbReference>
<dbReference type="GO" id="GO:0005938">
    <property type="term" value="C:cell cortex"/>
    <property type="evidence" value="ECO:0007669"/>
    <property type="project" value="TreeGrafter"/>
</dbReference>
<dbReference type="PANTHER" id="PTHR16777">
    <property type="entry name" value="PROTEIN ECT2"/>
    <property type="match status" value="1"/>
</dbReference>
<dbReference type="GO" id="GO:0005096">
    <property type="term" value="F:GTPase activator activity"/>
    <property type="evidence" value="ECO:0007669"/>
    <property type="project" value="InterPro"/>
</dbReference>
<protein>
    <submittedName>
        <fullName evidence="2">DH domain-containing protein</fullName>
    </submittedName>
</protein>
<sequence length="635" mass="69478">LGPPALAQLSIASSFWRICLNRLAKAPVYSCGMRGVVACFNWILEKARVSRIAFLVHCLGGGIRARCLESGYLWHTGDDCRLVEAAWMARDQLLSIPRIRHIEMASVGSRSRRHVVPFASLTASSSSASSTNPAVTQIVVNDLLDFRSIPALQLPANQHRLRSFLYALKQQCLESSASAVLLLLLACPRLHPPPLLPAPPQRVNDAVWRLSSPLPSQLPGRHHRRCTVCPVLSSAASLLDATADSSALSPVAERRSCRCESVMRHRQCVVSGWTQNSQAKSTAAAGSLLILVNSVDYRKLLELAHTEANYVSILGVIVNVIRREVADASRPENWSTPAQVGKVFTDRGRPAQPSVSTICKFWFETSQRRDGPLEQRDPRFRAYLRLCLSRKECLRQSLKELLIRPVQRLRVEPVPQQCGRLSPQAGAGGSSHRQAIEQPALKHQEPGNTSPGSCSISAEFADRISLHFCASVCRSDLRTQRAARPRSVDVTYFARVRLLTSSVSNLTDRRPFDLIGSISLSGLKVSSIRDSSLSDRTPRRTLTRAVSAALQQQLSVEYGSRLLLANPAQPVWRDRSASRIDAASGRVSGWLAGRLLLPPLRPDETAAASAAGSATCGKPQHRVLVSGVSSLADWT</sequence>
<dbReference type="GO" id="GO:0000281">
    <property type="term" value="P:mitotic cytokinesis"/>
    <property type="evidence" value="ECO:0007669"/>
    <property type="project" value="TreeGrafter"/>
</dbReference>
<accession>A0A1I8JQ52</accession>
<dbReference type="GO" id="GO:0005085">
    <property type="term" value="F:guanyl-nucleotide exchange factor activity"/>
    <property type="evidence" value="ECO:0007669"/>
    <property type="project" value="InterPro"/>
</dbReference>